<organism evidence="7 8">
    <name type="scientific">Lactuca virosa</name>
    <dbReference type="NCBI Taxonomy" id="75947"/>
    <lineage>
        <taxon>Eukaryota</taxon>
        <taxon>Viridiplantae</taxon>
        <taxon>Streptophyta</taxon>
        <taxon>Embryophyta</taxon>
        <taxon>Tracheophyta</taxon>
        <taxon>Spermatophyta</taxon>
        <taxon>Magnoliopsida</taxon>
        <taxon>eudicotyledons</taxon>
        <taxon>Gunneridae</taxon>
        <taxon>Pentapetalae</taxon>
        <taxon>asterids</taxon>
        <taxon>campanulids</taxon>
        <taxon>Asterales</taxon>
        <taxon>Asteraceae</taxon>
        <taxon>Cichorioideae</taxon>
        <taxon>Cichorieae</taxon>
        <taxon>Lactucinae</taxon>
        <taxon>Lactuca</taxon>
    </lineage>
</organism>
<protein>
    <submittedName>
        <fullName evidence="7">Uncharacterized protein</fullName>
    </submittedName>
</protein>
<keyword evidence="6" id="KW-0131">Cell cycle</keyword>
<dbReference type="GO" id="GO:0005680">
    <property type="term" value="C:anaphase-promoting complex"/>
    <property type="evidence" value="ECO:0007669"/>
    <property type="project" value="TreeGrafter"/>
</dbReference>
<reference evidence="7 8" key="1">
    <citation type="submission" date="2022-01" db="EMBL/GenBank/DDBJ databases">
        <authorList>
            <person name="Xiong W."/>
            <person name="Schranz E."/>
        </authorList>
    </citation>
    <scope>NUCLEOTIDE SEQUENCE [LARGE SCALE GENOMIC DNA]</scope>
</reference>
<dbReference type="GO" id="GO:0016567">
    <property type="term" value="P:protein ubiquitination"/>
    <property type="evidence" value="ECO:0007669"/>
    <property type="project" value="TreeGrafter"/>
</dbReference>
<name>A0AAU9MH89_9ASTR</name>
<keyword evidence="3" id="KW-0498">Mitosis</keyword>
<gene>
    <name evidence="7" type="ORF">LVIROSA_LOCUS12033</name>
</gene>
<evidence type="ECO:0000256" key="2">
    <source>
        <dbReference type="ARBA" id="ARBA00022737"/>
    </source>
</evidence>
<evidence type="ECO:0000256" key="1">
    <source>
        <dbReference type="ARBA" id="ARBA00022618"/>
    </source>
</evidence>
<dbReference type="GO" id="GO:0031145">
    <property type="term" value="P:anaphase-promoting complex-dependent catabolic process"/>
    <property type="evidence" value="ECO:0007669"/>
    <property type="project" value="TreeGrafter"/>
</dbReference>
<dbReference type="GO" id="GO:0005737">
    <property type="term" value="C:cytoplasm"/>
    <property type="evidence" value="ECO:0007669"/>
    <property type="project" value="TreeGrafter"/>
</dbReference>
<keyword evidence="5" id="KW-0802">TPR repeat</keyword>
<keyword evidence="1" id="KW-0132">Cell division</keyword>
<evidence type="ECO:0000313" key="8">
    <source>
        <dbReference type="Proteomes" id="UP001157418"/>
    </source>
</evidence>
<evidence type="ECO:0000256" key="5">
    <source>
        <dbReference type="ARBA" id="ARBA00022803"/>
    </source>
</evidence>
<dbReference type="EMBL" id="CAKMRJ010001979">
    <property type="protein sequence ID" value="CAH1424856.1"/>
    <property type="molecule type" value="Genomic_DNA"/>
</dbReference>
<evidence type="ECO:0000256" key="6">
    <source>
        <dbReference type="ARBA" id="ARBA00023306"/>
    </source>
</evidence>
<dbReference type="AlphaFoldDB" id="A0AAU9MH89"/>
<keyword evidence="2" id="KW-0677">Repeat</keyword>
<dbReference type="SUPFAM" id="SSF48452">
    <property type="entry name" value="TPR-like"/>
    <property type="match status" value="1"/>
</dbReference>
<keyword evidence="8" id="KW-1185">Reference proteome</keyword>
<accession>A0AAU9MH89</accession>
<evidence type="ECO:0000313" key="7">
    <source>
        <dbReference type="EMBL" id="CAH1424856.1"/>
    </source>
</evidence>
<proteinExistence type="predicted"/>
<evidence type="ECO:0000256" key="3">
    <source>
        <dbReference type="ARBA" id="ARBA00022776"/>
    </source>
</evidence>
<dbReference type="GO" id="GO:0051301">
    <property type="term" value="P:cell division"/>
    <property type="evidence" value="ECO:0007669"/>
    <property type="project" value="UniProtKB-KW"/>
</dbReference>
<dbReference type="PANTHER" id="PTHR12558">
    <property type="entry name" value="CELL DIVISION CYCLE 16,23,27"/>
    <property type="match status" value="1"/>
</dbReference>
<dbReference type="Gene3D" id="1.25.40.10">
    <property type="entry name" value="Tetratricopeptide repeat domain"/>
    <property type="match status" value="1"/>
</dbReference>
<dbReference type="GO" id="GO:0045842">
    <property type="term" value="P:positive regulation of mitotic metaphase/anaphase transition"/>
    <property type="evidence" value="ECO:0007669"/>
    <property type="project" value="TreeGrafter"/>
</dbReference>
<keyword evidence="4" id="KW-0833">Ubl conjugation pathway</keyword>
<dbReference type="PANTHER" id="PTHR12558:SF9">
    <property type="entry name" value="CELL DIVISION CYCLE PROTEIN 16 HOMOLOG"/>
    <property type="match status" value="1"/>
</dbReference>
<evidence type="ECO:0000256" key="4">
    <source>
        <dbReference type="ARBA" id="ARBA00022786"/>
    </source>
</evidence>
<sequence length="161" mass="18647">MITVDKNPVRGDFTTIQQAIDSLTFLNLIRVVIKVHVRVYKHLNLQFAQEDGWLSSFYSCLIKKYDKASIKCFELTSVLLENDPFHLKSTMVHIASAMELGHSNELYLMACKLVKDYPQKAISWFAVGCCSYCINKYDQSRRYFSKATSLGRNFCPWLDRI</sequence>
<comment type="caution">
    <text evidence="7">The sequence shown here is derived from an EMBL/GenBank/DDBJ whole genome shotgun (WGS) entry which is preliminary data.</text>
</comment>
<dbReference type="Proteomes" id="UP001157418">
    <property type="component" value="Unassembled WGS sequence"/>
</dbReference>
<dbReference type="InterPro" id="IPR011990">
    <property type="entry name" value="TPR-like_helical_dom_sf"/>
</dbReference>